<dbReference type="OrthoDB" id="2692094at2759"/>
<name>A0A0C9W6D4_9AGAM</name>
<keyword evidence="3" id="KW-1185">Reference proteome</keyword>
<feature type="region of interest" description="Disordered" evidence="1">
    <location>
        <begin position="1"/>
        <end position="23"/>
    </location>
</feature>
<reference evidence="2 3" key="1">
    <citation type="submission" date="2014-04" db="EMBL/GenBank/DDBJ databases">
        <title>Evolutionary Origins and Diversification of the Mycorrhizal Mutualists.</title>
        <authorList>
            <consortium name="DOE Joint Genome Institute"/>
            <consortium name="Mycorrhizal Genomics Consortium"/>
            <person name="Kohler A."/>
            <person name="Kuo A."/>
            <person name="Nagy L.G."/>
            <person name="Floudas D."/>
            <person name="Copeland A."/>
            <person name="Barry K.W."/>
            <person name="Cichocki N."/>
            <person name="Veneault-Fourrey C."/>
            <person name="LaButti K."/>
            <person name="Lindquist E.A."/>
            <person name="Lipzen A."/>
            <person name="Lundell T."/>
            <person name="Morin E."/>
            <person name="Murat C."/>
            <person name="Riley R."/>
            <person name="Ohm R."/>
            <person name="Sun H."/>
            <person name="Tunlid A."/>
            <person name="Henrissat B."/>
            <person name="Grigoriev I.V."/>
            <person name="Hibbett D.S."/>
            <person name="Martin F."/>
        </authorList>
    </citation>
    <scope>NUCLEOTIDE SEQUENCE [LARGE SCALE GENOMIC DNA]</scope>
    <source>
        <strain evidence="2 3">MD-312</strain>
    </source>
</reference>
<accession>A0A0C9W6D4</accession>
<evidence type="ECO:0000256" key="1">
    <source>
        <dbReference type="SAM" id="MobiDB-lite"/>
    </source>
</evidence>
<dbReference type="Proteomes" id="UP000053820">
    <property type="component" value="Unassembled WGS sequence"/>
</dbReference>
<feature type="non-terminal residue" evidence="2">
    <location>
        <position position="294"/>
    </location>
</feature>
<dbReference type="AlphaFoldDB" id="A0A0C9W6D4"/>
<evidence type="ECO:0000313" key="2">
    <source>
        <dbReference type="EMBL" id="KIJ57657.1"/>
    </source>
</evidence>
<evidence type="ECO:0000313" key="3">
    <source>
        <dbReference type="Proteomes" id="UP000053820"/>
    </source>
</evidence>
<dbReference type="HOGENOM" id="CLU_002498_9_1_1"/>
<gene>
    <name evidence="2" type="ORF">HYDPIDRAFT_104000</name>
</gene>
<proteinExistence type="predicted"/>
<protein>
    <submittedName>
        <fullName evidence="2">Uncharacterized protein</fullName>
    </submittedName>
</protein>
<organism evidence="2 3">
    <name type="scientific">Hydnomerulius pinastri MD-312</name>
    <dbReference type="NCBI Taxonomy" id="994086"/>
    <lineage>
        <taxon>Eukaryota</taxon>
        <taxon>Fungi</taxon>
        <taxon>Dikarya</taxon>
        <taxon>Basidiomycota</taxon>
        <taxon>Agaricomycotina</taxon>
        <taxon>Agaricomycetes</taxon>
        <taxon>Agaricomycetidae</taxon>
        <taxon>Boletales</taxon>
        <taxon>Boletales incertae sedis</taxon>
        <taxon>Leucogyrophana</taxon>
    </lineage>
</organism>
<sequence length="294" mass="34982">GELEHRRSKRRYPRSGKKKNSMVMSIANQEAIERLIRKVNTARDTLRCQENQQPSRPRTSLSEHYHIAATTRLGHDLTEWLGTQGDDPAIENFIPRLKDHLLARLRGLAYNGDEYDFSDEDRDCILLRDNKIFEHSLLRVNYTTYDLRREQDTINPLTRADIMLLSQEDERTHPYWYARVVRIFHVMVEHRHDRRSPYSQPTRMDVLFVRWFQRDSNLSSGWDAKRLHRLQFFNQDHIADAFGFVDPDSVIRGVHLIPAFAFGPTDEYLGPSFVRQDPESHGWHLDWRYFYINM</sequence>
<feature type="compositionally biased region" description="Basic residues" evidence="1">
    <location>
        <begin position="1"/>
        <end position="20"/>
    </location>
</feature>
<dbReference type="EMBL" id="KN840197">
    <property type="protein sequence ID" value="KIJ57657.1"/>
    <property type="molecule type" value="Genomic_DNA"/>
</dbReference>